<dbReference type="Gene3D" id="3.30.420.10">
    <property type="entry name" value="Ribonuclease H-like superfamily/Ribonuclease H"/>
    <property type="match status" value="1"/>
</dbReference>
<sequence length="116" mass="12826">MPPVRCQEVRTGVSTLPFIKPGRHRSLVQHPTTSTMPFAKITIDYYGPLPQSKEKSTHVVVIQDMFTRYVNLLRVAGTGVQNLLSRRKPRKSMESLNDLGLGPVVSLLSVPTIAAT</sequence>
<name>A0A9P6MLU9_9FUNG</name>
<organism evidence="1 2">
    <name type="scientific">Entomortierella chlamydospora</name>
    <dbReference type="NCBI Taxonomy" id="101097"/>
    <lineage>
        <taxon>Eukaryota</taxon>
        <taxon>Fungi</taxon>
        <taxon>Fungi incertae sedis</taxon>
        <taxon>Mucoromycota</taxon>
        <taxon>Mortierellomycotina</taxon>
        <taxon>Mortierellomycetes</taxon>
        <taxon>Mortierellales</taxon>
        <taxon>Mortierellaceae</taxon>
        <taxon>Entomortierella</taxon>
    </lineage>
</organism>
<comment type="caution">
    <text evidence="1">The sequence shown here is derived from an EMBL/GenBank/DDBJ whole genome shotgun (WGS) entry which is preliminary data.</text>
</comment>
<evidence type="ECO:0000313" key="2">
    <source>
        <dbReference type="Proteomes" id="UP000703661"/>
    </source>
</evidence>
<proteinExistence type="predicted"/>
<dbReference type="InterPro" id="IPR036397">
    <property type="entry name" value="RNaseH_sf"/>
</dbReference>
<dbReference type="Proteomes" id="UP000703661">
    <property type="component" value="Unassembled WGS sequence"/>
</dbReference>
<dbReference type="GO" id="GO:0003676">
    <property type="term" value="F:nucleic acid binding"/>
    <property type="evidence" value="ECO:0007669"/>
    <property type="project" value="InterPro"/>
</dbReference>
<reference evidence="1" key="1">
    <citation type="journal article" date="2020" name="Fungal Divers.">
        <title>Resolving the Mortierellaceae phylogeny through synthesis of multi-gene phylogenetics and phylogenomics.</title>
        <authorList>
            <person name="Vandepol N."/>
            <person name="Liber J."/>
            <person name="Desiro A."/>
            <person name="Na H."/>
            <person name="Kennedy M."/>
            <person name="Barry K."/>
            <person name="Grigoriev I.V."/>
            <person name="Miller A.N."/>
            <person name="O'Donnell K."/>
            <person name="Stajich J.E."/>
            <person name="Bonito G."/>
        </authorList>
    </citation>
    <scope>NUCLEOTIDE SEQUENCE</scope>
    <source>
        <strain evidence="1">NRRL 2769</strain>
    </source>
</reference>
<protein>
    <submittedName>
        <fullName evidence="1">Uncharacterized protein</fullName>
    </submittedName>
</protein>
<dbReference type="AlphaFoldDB" id="A0A9P6MLU9"/>
<accession>A0A9P6MLU9</accession>
<dbReference type="EMBL" id="JAAAID010002517">
    <property type="protein sequence ID" value="KAG0007009.1"/>
    <property type="molecule type" value="Genomic_DNA"/>
</dbReference>
<evidence type="ECO:0000313" key="1">
    <source>
        <dbReference type="EMBL" id="KAG0007009.1"/>
    </source>
</evidence>
<keyword evidence="2" id="KW-1185">Reference proteome</keyword>
<gene>
    <name evidence="1" type="ORF">BGZ80_005062</name>
</gene>